<evidence type="ECO:0000313" key="3">
    <source>
        <dbReference type="Proteomes" id="UP000264217"/>
    </source>
</evidence>
<dbReference type="InterPro" id="IPR022409">
    <property type="entry name" value="PKD/Chitinase_dom"/>
</dbReference>
<proteinExistence type="predicted"/>
<dbReference type="SUPFAM" id="SSF49299">
    <property type="entry name" value="PKD domain"/>
    <property type="match status" value="1"/>
</dbReference>
<accession>A0A372NUM4</accession>
<dbReference type="InterPro" id="IPR000601">
    <property type="entry name" value="PKD_dom"/>
</dbReference>
<reference evidence="2 3" key="1">
    <citation type="submission" date="2018-08" db="EMBL/GenBank/DDBJ databases">
        <title>Mucilaginibacter sp. MYSH2.</title>
        <authorList>
            <person name="Seo T."/>
        </authorList>
    </citation>
    <scope>NUCLEOTIDE SEQUENCE [LARGE SCALE GENOMIC DNA]</scope>
    <source>
        <strain evidence="2 3">MYSH2</strain>
    </source>
</reference>
<evidence type="ECO:0000313" key="2">
    <source>
        <dbReference type="EMBL" id="RFZ92724.1"/>
    </source>
</evidence>
<dbReference type="RefSeq" id="WP_117392432.1">
    <property type="nucleotide sequence ID" value="NZ_QWDC01000002.1"/>
</dbReference>
<organism evidence="2 3">
    <name type="scientific">Mucilaginibacter conchicola</name>
    <dbReference type="NCBI Taxonomy" id="2303333"/>
    <lineage>
        <taxon>Bacteria</taxon>
        <taxon>Pseudomonadati</taxon>
        <taxon>Bacteroidota</taxon>
        <taxon>Sphingobacteriia</taxon>
        <taxon>Sphingobacteriales</taxon>
        <taxon>Sphingobacteriaceae</taxon>
        <taxon>Mucilaginibacter</taxon>
    </lineage>
</organism>
<feature type="domain" description="PKD" evidence="1">
    <location>
        <begin position="65"/>
        <end position="123"/>
    </location>
</feature>
<dbReference type="Proteomes" id="UP000264217">
    <property type="component" value="Unassembled WGS sequence"/>
</dbReference>
<dbReference type="CDD" id="cd00146">
    <property type="entry name" value="PKD"/>
    <property type="match status" value="1"/>
</dbReference>
<gene>
    <name evidence="2" type="ORF">D0C36_15080</name>
</gene>
<dbReference type="InterPro" id="IPR035986">
    <property type="entry name" value="PKD_dom_sf"/>
</dbReference>
<evidence type="ECO:0000259" key="1">
    <source>
        <dbReference type="PROSITE" id="PS50093"/>
    </source>
</evidence>
<dbReference type="Gene3D" id="2.60.40.10">
    <property type="entry name" value="Immunoglobulins"/>
    <property type="match status" value="1"/>
</dbReference>
<protein>
    <recommendedName>
        <fullName evidence="1">PKD domain-containing protein</fullName>
    </recommendedName>
</protein>
<name>A0A372NUM4_9SPHI</name>
<dbReference type="SMART" id="SM00089">
    <property type="entry name" value="PKD"/>
    <property type="match status" value="1"/>
</dbReference>
<dbReference type="PROSITE" id="PS50093">
    <property type="entry name" value="PKD"/>
    <property type="match status" value="1"/>
</dbReference>
<comment type="caution">
    <text evidence="2">The sequence shown here is derived from an EMBL/GenBank/DDBJ whole genome shotgun (WGS) entry which is preliminary data.</text>
</comment>
<dbReference type="EMBL" id="QWDC01000002">
    <property type="protein sequence ID" value="RFZ92724.1"/>
    <property type="molecule type" value="Genomic_DNA"/>
</dbReference>
<dbReference type="PROSITE" id="PS51257">
    <property type="entry name" value="PROKAR_LIPOPROTEIN"/>
    <property type="match status" value="1"/>
</dbReference>
<keyword evidence="3" id="KW-1185">Reference proteome</keyword>
<sequence>MKINFKILATACLAAVIAVVSCKKPDYTFGKIVTPSDVTLNTNIEGVDAANPNGNGSGKVDIDVTASNVISYKIDYGDGNTEIVTSGKVTHKYASPGTSDYTIIVSAIGTGGVTSTATKKISVFVLFEIPAEMLQNLTNGGSQTWVIDRETPGHVGVGPVNTFTPDHYAAPPNQRDPCLYDDEVTFTKDANNGVTMTVNNKGQSFLVAASTVYYGFSGGDNCFTIDNSAPRKLAFMDATSSSTTANSTRIQFMVPGNGLIAFGTGGKNYEILSITPTTIHLRNIGTDGLAWYQIFKVKQ</sequence>
<dbReference type="InterPro" id="IPR013783">
    <property type="entry name" value="Ig-like_fold"/>
</dbReference>
<dbReference type="OrthoDB" id="5381604at2"/>
<dbReference type="AlphaFoldDB" id="A0A372NUM4"/>